<reference evidence="2 3" key="1">
    <citation type="submission" date="2022-07" db="EMBL/GenBank/DDBJ databases">
        <authorList>
            <person name="Li W.-J."/>
            <person name="Deng Q.-Q."/>
        </authorList>
    </citation>
    <scope>NUCLEOTIDE SEQUENCE [LARGE SCALE GENOMIC DNA]</scope>
    <source>
        <strain evidence="2 3">SYSU M60028</strain>
    </source>
</reference>
<feature type="non-terminal residue" evidence="2">
    <location>
        <position position="210"/>
    </location>
</feature>
<gene>
    <name evidence="2" type="ORF">NK718_00005</name>
</gene>
<sequence>MPAEPGAPGRAVENFGRIRSVEARAEAGPKASGTIEASPLDTPVEAVPPTVPAGDGAAADSRKAFGQAVAAAARETHEPEPAPASAEPPAPAAGASLADLEPSVSEPAVASDASPVASEAAEQDEATDVSLPDGAPPDSPLPDAASSGEIAQAAPLPDGPAAPVSPSAATPVPPAPAQVEAEAAPSAEVGSPQRRRGPAAAAFAAPRATP</sequence>
<feature type="compositionally biased region" description="Low complexity" evidence="1">
    <location>
        <begin position="177"/>
        <end position="210"/>
    </location>
</feature>
<feature type="compositionally biased region" description="Low complexity" evidence="1">
    <location>
        <begin position="102"/>
        <end position="120"/>
    </location>
</feature>
<feature type="region of interest" description="Disordered" evidence="1">
    <location>
        <begin position="23"/>
        <end position="210"/>
    </location>
</feature>
<dbReference type="Proteomes" id="UP001205890">
    <property type="component" value="Unassembled WGS sequence"/>
</dbReference>
<organism evidence="2 3">
    <name type="scientific">Alsobacter ponti</name>
    <dbReference type="NCBI Taxonomy" id="2962936"/>
    <lineage>
        <taxon>Bacteria</taxon>
        <taxon>Pseudomonadati</taxon>
        <taxon>Pseudomonadota</taxon>
        <taxon>Alphaproteobacteria</taxon>
        <taxon>Hyphomicrobiales</taxon>
        <taxon>Alsobacteraceae</taxon>
        <taxon>Alsobacter</taxon>
    </lineage>
</organism>
<protein>
    <submittedName>
        <fullName evidence="2">Uncharacterized protein</fullName>
    </submittedName>
</protein>
<evidence type="ECO:0000313" key="2">
    <source>
        <dbReference type="EMBL" id="MCP8936886.1"/>
    </source>
</evidence>
<accession>A0ABT1L678</accession>
<name>A0ABT1L678_9HYPH</name>
<evidence type="ECO:0000313" key="3">
    <source>
        <dbReference type="Proteomes" id="UP001205890"/>
    </source>
</evidence>
<evidence type="ECO:0000256" key="1">
    <source>
        <dbReference type="SAM" id="MobiDB-lite"/>
    </source>
</evidence>
<proteinExistence type="predicted"/>
<dbReference type="EMBL" id="JANCLU010000001">
    <property type="protein sequence ID" value="MCP8936886.1"/>
    <property type="molecule type" value="Genomic_DNA"/>
</dbReference>
<comment type="caution">
    <text evidence="2">The sequence shown here is derived from an EMBL/GenBank/DDBJ whole genome shotgun (WGS) entry which is preliminary data.</text>
</comment>
<feature type="compositionally biased region" description="Low complexity" evidence="1">
    <location>
        <begin position="161"/>
        <end position="170"/>
    </location>
</feature>
<keyword evidence="3" id="KW-1185">Reference proteome</keyword>